<evidence type="ECO:0000256" key="2">
    <source>
        <dbReference type="ARBA" id="ARBA00006622"/>
    </source>
</evidence>
<dbReference type="GO" id="GO:0017172">
    <property type="term" value="F:cysteine dioxygenase activity"/>
    <property type="evidence" value="ECO:0007669"/>
    <property type="project" value="UniProtKB-UniRule"/>
</dbReference>
<keyword evidence="4 11" id="KW-0479">Metal-binding</keyword>
<organism evidence="13 14">
    <name type="scientific">Exophiala sideris</name>
    <dbReference type="NCBI Taxonomy" id="1016849"/>
    <lineage>
        <taxon>Eukaryota</taxon>
        <taxon>Fungi</taxon>
        <taxon>Dikarya</taxon>
        <taxon>Ascomycota</taxon>
        <taxon>Pezizomycotina</taxon>
        <taxon>Eurotiomycetes</taxon>
        <taxon>Chaetothyriomycetidae</taxon>
        <taxon>Chaetothyriales</taxon>
        <taxon>Herpotrichiellaceae</taxon>
        <taxon>Exophiala</taxon>
    </lineage>
</organism>
<dbReference type="Pfam" id="PF05995">
    <property type="entry name" value="CDO_I"/>
    <property type="match status" value="1"/>
</dbReference>
<keyword evidence="6 12" id="KW-0223">Dioxygenase</keyword>
<dbReference type="CDD" id="cd10548">
    <property type="entry name" value="cupin_CDO"/>
    <property type="match status" value="1"/>
</dbReference>
<feature type="binding site" evidence="11">
    <location>
        <position position="120"/>
    </location>
    <ligand>
        <name>Fe cation</name>
        <dbReference type="ChEBI" id="CHEBI:24875"/>
        <note>catalytic</note>
    </ligand>
</feature>
<dbReference type="InterPro" id="IPR014710">
    <property type="entry name" value="RmlC-like_jellyroll"/>
</dbReference>
<keyword evidence="7 12" id="KW-0560">Oxidoreductase</keyword>
<evidence type="ECO:0000256" key="5">
    <source>
        <dbReference type="ARBA" id="ARBA00022784"/>
    </source>
</evidence>
<comment type="cofactor">
    <cofactor evidence="12">
        <name>Fe cation</name>
        <dbReference type="ChEBI" id="CHEBI:24875"/>
    </cofactor>
    <text evidence="12">Binds 1 Fe cation per subunit.</text>
</comment>
<evidence type="ECO:0000256" key="3">
    <source>
        <dbReference type="ARBA" id="ARBA00013133"/>
    </source>
</evidence>
<dbReference type="SUPFAM" id="SSF51182">
    <property type="entry name" value="RmlC-like cupins"/>
    <property type="match status" value="1"/>
</dbReference>
<feature type="binding site" evidence="11">
    <location>
        <position position="118"/>
    </location>
    <ligand>
        <name>Fe cation</name>
        <dbReference type="ChEBI" id="CHEBI:24875"/>
        <note>catalytic</note>
    </ligand>
</feature>
<sequence length="244" mass="27605">MISHQQSAPINERHIRPENYPAQHQAKIHSIDRSDDFHRLVRSLSDILGPSSGINSDDVDEDDLIRLMENYTSDERQWHQYAFADPSRNYTRNLVDEGNSKSNLLVIVWNPGKSSPIHDHAMAHCVMKILKGSLKETLYAMPPEFTTECAAETQRSSTPPQPIRETTYIENQVTYVSDKIGLHKVFNPSSSEVAVSLHLYTPPHAANFGFNLFDEKTGKATHIQQAGFYSNRGKVCEKHNFGSL</sequence>
<dbReference type="STRING" id="1016849.A0A0D1VVT2"/>
<protein>
    <recommendedName>
        <fullName evidence="9 12">Cysteine dioxygenase</fullName>
        <ecNumber evidence="3 12">1.13.11.20</ecNumber>
    </recommendedName>
</protein>
<comment type="catalytic activity">
    <reaction evidence="1 12">
        <text>L-cysteine + O2 = 3-sulfino-L-alanine + H(+)</text>
        <dbReference type="Rhea" id="RHEA:20441"/>
        <dbReference type="ChEBI" id="CHEBI:15378"/>
        <dbReference type="ChEBI" id="CHEBI:15379"/>
        <dbReference type="ChEBI" id="CHEBI:35235"/>
        <dbReference type="ChEBI" id="CHEBI:61085"/>
        <dbReference type="EC" id="1.13.11.20"/>
    </reaction>
</comment>
<name>A0A0D1VVT2_9EURO</name>
<dbReference type="EC" id="1.13.11.20" evidence="3 12"/>
<dbReference type="InterPro" id="IPR011051">
    <property type="entry name" value="RmlC_Cupin_sf"/>
</dbReference>
<evidence type="ECO:0000256" key="4">
    <source>
        <dbReference type="ARBA" id="ARBA00022723"/>
    </source>
</evidence>
<keyword evidence="8 11" id="KW-0408">Iron</keyword>
<evidence type="ECO:0000256" key="9">
    <source>
        <dbReference type="ARBA" id="ARBA00070673"/>
    </source>
</evidence>
<feature type="binding site" evidence="11">
    <location>
        <position position="183"/>
    </location>
    <ligand>
        <name>Fe cation</name>
        <dbReference type="ChEBI" id="CHEBI:24875"/>
        <note>catalytic</note>
    </ligand>
</feature>
<accession>A0A0D1VVT2</accession>
<dbReference type="Proteomes" id="UP000053599">
    <property type="component" value="Unassembled WGS sequence"/>
</dbReference>
<gene>
    <name evidence="13" type="ORF">PV11_07858</name>
</gene>
<evidence type="ECO:0000256" key="10">
    <source>
        <dbReference type="PIRSR" id="PIRSR610300-50"/>
    </source>
</evidence>
<evidence type="ECO:0000256" key="6">
    <source>
        <dbReference type="ARBA" id="ARBA00022964"/>
    </source>
</evidence>
<keyword evidence="5 10" id="KW-0883">Thioether bond</keyword>
<dbReference type="InterPro" id="IPR010300">
    <property type="entry name" value="CDO_1"/>
</dbReference>
<dbReference type="OrthoDB" id="543511at2759"/>
<comment type="similarity">
    <text evidence="2 12">Belongs to the cysteine dioxygenase family.</text>
</comment>
<dbReference type="FunFam" id="2.60.120.10:FF:000189">
    <property type="entry name" value="Cysteine dioxygenase"/>
    <property type="match status" value="1"/>
</dbReference>
<evidence type="ECO:0000256" key="11">
    <source>
        <dbReference type="PIRSR" id="PIRSR610300-51"/>
    </source>
</evidence>
<evidence type="ECO:0000256" key="12">
    <source>
        <dbReference type="RuleBase" id="RU366010"/>
    </source>
</evidence>
<dbReference type="Gene3D" id="2.60.120.10">
    <property type="entry name" value="Jelly Rolls"/>
    <property type="match status" value="1"/>
</dbReference>
<evidence type="ECO:0000313" key="13">
    <source>
        <dbReference type="EMBL" id="KIV80355.1"/>
    </source>
</evidence>
<reference evidence="13 14" key="1">
    <citation type="submission" date="2015-01" db="EMBL/GenBank/DDBJ databases">
        <title>The Genome Sequence of Exophiala sideris CBS121828.</title>
        <authorList>
            <consortium name="The Broad Institute Genomics Platform"/>
            <person name="Cuomo C."/>
            <person name="de Hoog S."/>
            <person name="Gorbushina A."/>
            <person name="Stielow B."/>
            <person name="Teixiera M."/>
            <person name="Abouelleil A."/>
            <person name="Chapman S.B."/>
            <person name="Priest M."/>
            <person name="Young S.K."/>
            <person name="Wortman J."/>
            <person name="Nusbaum C."/>
            <person name="Birren B."/>
        </authorList>
    </citation>
    <scope>NUCLEOTIDE SEQUENCE [LARGE SCALE GENOMIC DNA]</scope>
    <source>
        <strain evidence="13 14">CBS 121828</strain>
    </source>
</reference>
<evidence type="ECO:0000256" key="1">
    <source>
        <dbReference type="ARBA" id="ARBA00000629"/>
    </source>
</evidence>
<evidence type="ECO:0000313" key="14">
    <source>
        <dbReference type="Proteomes" id="UP000053599"/>
    </source>
</evidence>
<dbReference type="HOGENOM" id="CLU_079443_4_1_1"/>
<dbReference type="EMBL" id="KN846953">
    <property type="protein sequence ID" value="KIV80355.1"/>
    <property type="molecule type" value="Genomic_DNA"/>
</dbReference>
<dbReference type="PANTHER" id="PTHR12918:SF1">
    <property type="entry name" value="CYSTEINE DIOXYGENASE TYPE 1"/>
    <property type="match status" value="1"/>
</dbReference>
<feature type="cross-link" description="3'-(S-cysteinyl)-tyrosine (Cys-Tyr)" evidence="10">
    <location>
        <begin position="125"/>
        <end position="200"/>
    </location>
</feature>
<dbReference type="AlphaFoldDB" id="A0A0D1VVT2"/>
<dbReference type="GO" id="GO:0008198">
    <property type="term" value="F:ferrous iron binding"/>
    <property type="evidence" value="ECO:0007669"/>
    <property type="project" value="TreeGrafter"/>
</dbReference>
<dbReference type="GO" id="GO:0019448">
    <property type="term" value="P:L-cysteine catabolic process"/>
    <property type="evidence" value="ECO:0007669"/>
    <property type="project" value="TreeGrafter"/>
</dbReference>
<evidence type="ECO:0000256" key="7">
    <source>
        <dbReference type="ARBA" id="ARBA00023002"/>
    </source>
</evidence>
<dbReference type="PANTHER" id="PTHR12918">
    <property type="entry name" value="CYSTEINE DIOXYGENASE"/>
    <property type="match status" value="1"/>
</dbReference>
<proteinExistence type="inferred from homology"/>
<evidence type="ECO:0000256" key="8">
    <source>
        <dbReference type="ARBA" id="ARBA00023004"/>
    </source>
</evidence>